<dbReference type="PANTHER" id="PTHR28122">
    <property type="entry name" value="E3 UBIQUITIN-PROTEIN LIGASE SUBSTRATE RECEPTOR MMS22"/>
    <property type="match status" value="1"/>
</dbReference>
<feature type="compositionally biased region" description="Low complexity" evidence="1">
    <location>
        <begin position="387"/>
        <end position="400"/>
    </location>
</feature>
<name>A0AAN6V3C9_9PEZI</name>
<feature type="region of interest" description="Disordered" evidence="1">
    <location>
        <begin position="919"/>
        <end position="949"/>
    </location>
</feature>
<comment type="caution">
    <text evidence="2">The sequence shown here is derived from an EMBL/GenBank/DDBJ whole genome shotgun (WGS) entry which is preliminary data.</text>
</comment>
<proteinExistence type="predicted"/>
<feature type="compositionally biased region" description="Polar residues" evidence="1">
    <location>
        <begin position="437"/>
        <end position="453"/>
    </location>
</feature>
<feature type="compositionally biased region" description="Basic residues" evidence="1">
    <location>
        <begin position="586"/>
        <end position="606"/>
    </location>
</feature>
<evidence type="ECO:0000256" key="1">
    <source>
        <dbReference type="SAM" id="MobiDB-lite"/>
    </source>
</evidence>
<dbReference type="GO" id="GO:0005634">
    <property type="term" value="C:nucleus"/>
    <property type="evidence" value="ECO:0007669"/>
    <property type="project" value="InterPro"/>
</dbReference>
<dbReference type="Proteomes" id="UP001302676">
    <property type="component" value="Unassembled WGS sequence"/>
</dbReference>
<feature type="region of interest" description="Disordered" evidence="1">
    <location>
        <begin position="68"/>
        <end position="190"/>
    </location>
</feature>
<sequence>MKNWRELGEVPDSDDESFDDADFFDNENDNDGAQFNQMPTEGPENIRGEEEQVSLVGNGDIWSVPSSALEQDTLPLPRPANLGQASQILSQAPRALNPSPGKDSHTTPSTPTEKTLDRAVSASGTNAVTISMDDEISTNYVRDASPKSPLSSAASFLSRTPSPPVSPSPAYSHPNPASVLAQEPSLGAVEESRRAVVALERSLRPRKPIQQHPYILENAQYATFMKSHGVRPIRVTVESRPAQDGAGQEDSQDQDFQAEESQETSVRGHHGLEDSGSILFGDDEDELSLTPSLPKTSPHGPPLRTSSQRSTTDQTDATSVSDEEFPPLERLKPLSERKKLRILKRQRSQPPPSIKQKRARFVLDSSSQASPQRPAFISPPSPKIWDLLSSSPAPQPQEELPQLRRVTPQSPVQKTSHMPDGPVQNSRSPTFVLEIGSSDSPISRDNGALSNLSDGDVTGSANSSESESEAIRQNSRRIRGVLPASWLRIGQQGGPAPRGPKRRSPDHSPDRTARRGVALPRQGSPKPSSTALLMMFDETDDSDSELQRPALIRDKTPARSAPKAPEDDDGGISAMEEDTIDWMLPGRKRPGTHWKTGRAKKQRRSQTKSTFKAQPKITQALQRFQDGTASSFKHGRSARRQRRTGGVGLGSNYRPRKRSATPPPLSILDVVEPNAPRFVKIAARAVKKNPNLGKMSPSKKLISLATRHDNIDALSILRDWKSGKIKPKFTAPPLAPSDRIKDRPALREVSANISAPRPPGARPQKLVRGSTSRSFVTVAEYVERGQVPQPHPNPPAATQKQKNNRVPSFHPAQLEEEEAENQRRRLNARKRKLDAFYRRRRGDLNPLADHEPAQLLDVDFTLKEPESGPGIQSDGISADWEEAQPPAEPRTWVGAGKARLRKRRAPQRVNLEAPQYRLANDPLPTDISTIETPDPQPQPRTGTGAGGDKLQGLGPYGTHYTHHFDIFPFDKGVFFHESTLLGRGLVREAADPSLPEKVRQQRPAVSFSLDGRTLRWGCWDANTSSELGILVDWVVEHLGPDVPASDGTTQVVEAADFVLRYVLRSLIVLSDIEERAFVSRWLEVLTVFLSRFKSIDSGALSETTKRTSLEVLIRFCLATLAVCSMSRASNIDPHQFIGLEDLLKDTASATIRRLLDCGTEALQTLYGDLQRPTFRDRGVRSDRFVANCWVAVMRTLENASIPRSSFWEVTQSVMLGQAVTSSLDARLFERLWQDLFALLPLSEIDDAGLLVSGSRHTAPVEGWALPQQLLRCVFQLYQANPRQPPGFNDYCRALVGRCHFLVQQWGWRKCTGVLGTIFDFFGSQGLANLRNEEVYRSPRFLEDLHGSPSLAIEPEDRCFHIFIKLLALTIQRLKDLGRANDIKNLITRTLPNHDRQYLKEDTIHQHDLAALRNHHDLLCTLYWVSPPELRRDVHEIEKLVAPGSAHKEACLINVRAWNQLARFVMARDEGPDVFRPLAVWRNNVFNQVLDQYLSAASDIEQQFRALSDGMPMISKMMRDDMVAKNKATALDVLHFSARASLDVLHRAPTLGAALYGLSLGQLQKVFTALDYQSPGFDWGILRVALDTIDHLMGRIDKASEEQYSSEFGVNPDAPFLEEAVLLVNEHLTKDFFWMCRTTLAFPVEKAAMRQIQQSECAEKAVTLAARIAARFVQSRVTLLLPFFSSGKHALFSDIPGNLSTPDRKYLPLFIAVLVKYDVFDFKALGINILGMWMLSVVKPLRYTRYENYLAEVLKRHHLPFLERAVVTVGIPPDYNSNLDFFAGAIHHMRRTLRESASMQAKQHRDEFKKTLQLVMTRIKDDLALLRSDAHEHGPYIAFVRQVVSLIKSHGVNICAVDPFFLQPSVDYSPPVQDPQLHTAGIIAYGVRLSESDVNAASSLFHYLFNNFKISLGNDSLEQERSILSRAMRNSHVMSFMLQYMIPAAIQASVQMPACWALLEVYSAALADSLDSNCVSRELQNEEAKHTAEILMSIVAWFRAVTEGLSTTTELSMSQLHVMALLATIANTLQPSLTAYLLNETDYDREDINDVVSNIGTLFSELQLQLNTLLSLSPNDLAPTCISQSIAGAVITVPSPLSNSPAHGINGLNKRNPRLQTFASTIVTDVRQNWVVLADRVMVKMALSSRGMLTPGSMPMSSQVGLNGGGGGDHGAASLRGVKYEGWEIRGLLEKLRTAVGEWRLGGIQEREQELGKRKGLSGRARREVVQDELLF</sequence>
<dbReference type="GO" id="GO:0000724">
    <property type="term" value="P:double-strand break repair via homologous recombination"/>
    <property type="evidence" value="ECO:0007669"/>
    <property type="project" value="TreeGrafter"/>
</dbReference>
<feature type="compositionally biased region" description="Acidic residues" evidence="1">
    <location>
        <begin position="250"/>
        <end position="262"/>
    </location>
</feature>
<feature type="region of interest" description="Disordered" evidence="1">
    <location>
        <begin position="1"/>
        <end position="49"/>
    </location>
</feature>
<accession>A0AAN6V3C9</accession>
<evidence type="ECO:0000313" key="3">
    <source>
        <dbReference type="Proteomes" id="UP001302676"/>
    </source>
</evidence>
<feature type="compositionally biased region" description="Basic and acidic residues" evidence="1">
    <location>
        <begin position="503"/>
        <end position="513"/>
    </location>
</feature>
<dbReference type="RefSeq" id="XP_062637444.1">
    <property type="nucleotide sequence ID" value="XM_062777094.1"/>
</dbReference>
<dbReference type="Pfam" id="PF09462">
    <property type="entry name" value="Mus7"/>
    <property type="match status" value="1"/>
</dbReference>
<dbReference type="GO" id="GO:0035361">
    <property type="term" value="C:Cul8-RING ubiquitin ligase complex"/>
    <property type="evidence" value="ECO:0007669"/>
    <property type="project" value="TreeGrafter"/>
</dbReference>
<dbReference type="InterPro" id="IPR019021">
    <property type="entry name" value="Mms22"/>
</dbReference>
<feature type="compositionally biased region" description="Basic residues" evidence="1">
    <location>
        <begin position="338"/>
        <end position="347"/>
    </location>
</feature>
<feature type="compositionally biased region" description="Low complexity" evidence="1">
    <location>
        <begin position="146"/>
        <end position="160"/>
    </location>
</feature>
<feature type="compositionally biased region" description="Polar residues" evidence="1">
    <location>
        <begin position="607"/>
        <end position="631"/>
    </location>
</feature>
<keyword evidence="3" id="KW-1185">Reference proteome</keyword>
<evidence type="ECO:0000313" key="2">
    <source>
        <dbReference type="EMBL" id="KAK4144073.1"/>
    </source>
</evidence>
<reference evidence="2" key="1">
    <citation type="journal article" date="2023" name="Mol. Phylogenet. Evol.">
        <title>Genome-scale phylogeny and comparative genomics of the fungal order Sordariales.</title>
        <authorList>
            <person name="Hensen N."/>
            <person name="Bonometti L."/>
            <person name="Westerberg I."/>
            <person name="Brannstrom I.O."/>
            <person name="Guillou S."/>
            <person name="Cros-Aarteil S."/>
            <person name="Calhoun S."/>
            <person name="Haridas S."/>
            <person name="Kuo A."/>
            <person name="Mondo S."/>
            <person name="Pangilinan J."/>
            <person name="Riley R."/>
            <person name="LaButti K."/>
            <person name="Andreopoulos B."/>
            <person name="Lipzen A."/>
            <person name="Chen C."/>
            <person name="Yan M."/>
            <person name="Daum C."/>
            <person name="Ng V."/>
            <person name="Clum A."/>
            <person name="Steindorff A."/>
            <person name="Ohm R.A."/>
            <person name="Martin F."/>
            <person name="Silar P."/>
            <person name="Natvig D.O."/>
            <person name="Lalanne C."/>
            <person name="Gautier V."/>
            <person name="Ament-Velasquez S.L."/>
            <person name="Kruys A."/>
            <person name="Hutchinson M.I."/>
            <person name="Powell A.J."/>
            <person name="Barry K."/>
            <person name="Miller A.N."/>
            <person name="Grigoriev I.V."/>
            <person name="Debuchy R."/>
            <person name="Gladieux P."/>
            <person name="Hiltunen Thoren M."/>
            <person name="Johannesson H."/>
        </authorList>
    </citation>
    <scope>NUCLEOTIDE SEQUENCE</scope>
    <source>
        <strain evidence="2">CBS 141.50</strain>
    </source>
</reference>
<protein>
    <submittedName>
        <fullName evidence="2">Mus7/MMS22 family-domain-containing protein</fullName>
    </submittedName>
</protein>
<feature type="compositionally biased region" description="Low complexity" evidence="1">
    <location>
        <begin position="304"/>
        <end position="319"/>
    </location>
</feature>
<gene>
    <name evidence="2" type="ORF">C8A04DRAFT_11794</name>
</gene>
<dbReference type="GO" id="GO:0031297">
    <property type="term" value="P:replication fork processing"/>
    <property type="evidence" value="ECO:0007669"/>
    <property type="project" value="InterPro"/>
</dbReference>
<dbReference type="GeneID" id="87813707"/>
<dbReference type="PANTHER" id="PTHR28122:SF1">
    <property type="entry name" value="E3 UBIQUITIN-PROTEIN LIGASE SUBSTRATE RECEPTOR MMS22"/>
    <property type="match status" value="1"/>
</dbReference>
<feature type="region of interest" description="Disordered" evidence="1">
    <location>
        <begin position="783"/>
        <end position="805"/>
    </location>
</feature>
<feature type="compositionally biased region" description="Acidic residues" evidence="1">
    <location>
        <begin position="566"/>
        <end position="580"/>
    </location>
</feature>
<feature type="region of interest" description="Disordered" evidence="1">
    <location>
        <begin position="239"/>
        <end position="668"/>
    </location>
</feature>
<feature type="compositionally biased region" description="Basic residues" evidence="1">
    <location>
        <begin position="633"/>
        <end position="643"/>
    </location>
</feature>
<feature type="compositionally biased region" description="Basic and acidic residues" evidence="1">
    <location>
        <begin position="327"/>
        <end position="337"/>
    </location>
</feature>
<feature type="compositionally biased region" description="Acidic residues" evidence="1">
    <location>
        <begin position="9"/>
        <end position="30"/>
    </location>
</feature>
<organism evidence="2 3">
    <name type="scientific">Dichotomopilus funicola</name>
    <dbReference type="NCBI Taxonomy" id="1934379"/>
    <lineage>
        <taxon>Eukaryota</taxon>
        <taxon>Fungi</taxon>
        <taxon>Dikarya</taxon>
        <taxon>Ascomycota</taxon>
        <taxon>Pezizomycotina</taxon>
        <taxon>Sordariomycetes</taxon>
        <taxon>Sordariomycetidae</taxon>
        <taxon>Sordariales</taxon>
        <taxon>Chaetomiaceae</taxon>
        <taxon>Dichotomopilus</taxon>
    </lineage>
</organism>
<feature type="compositionally biased region" description="Polar residues" evidence="1">
    <location>
        <begin position="796"/>
        <end position="805"/>
    </location>
</feature>
<dbReference type="EMBL" id="MU853580">
    <property type="protein sequence ID" value="KAK4144073.1"/>
    <property type="molecule type" value="Genomic_DNA"/>
</dbReference>
<feature type="compositionally biased region" description="Polar residues" evidence="1">
    <location>
        <begin position="407"/>
        <end position="416"/>
    </location>
</feature>
<reference evidence="2" key="2">
    <citation type="submission" date="2023-05" db="EMBL/GenBank/DDBJ databases">
        <authorList>
            <consortium name="Lawrence Berkeley National Laboratory"/>
            <person name="Steindorff A."/>
            <person name="Hensen N."/>
            <person name="Bonometti L."/>
            <person name="Westerberg I."/>
            <person name="Brannstrom I.O."/>
            <person name="Guillou S."/>
            <person name="Cros-Aarteil S."/>
            <person name="Calhoun S."/>
            <person name="Haridas S."/>
            <person name="Kuo A."/>
            <person name="Mondo S."/>
            <person name="Pangilinan J."/>
            <person name="Riley R."/>
            <person name="Labutti K."/>
            <person name="Andreopoulos B."/>
            <person name="Lipzen A."/>
            <person name="Chen C."/>
            <person name="Yanf M."/>
            <person name="Daum C."/>
            <person name="Ng V."/>
            <person name="Clum A."/>
            <person name="Ohm R."/>
            <person name="Martin F."/>
            <person name="Silar P."/>
            <person name="Natvig D."/>
            <person name="Lalanne C."/>
            <person name="Gautier V."/>
            <person name="Ament-Velasquez S.L."/>
            <person name="Kruys A."/>
            <person name="Hutchinson M.I."/>
            <person name="Powell A.J."/>
            <person name="Barry K."/>
            <person name="Miller A.N."/>
            <person name="Grigoriev I.V."/>
            <person name="Debuchy R."/>
            <person name="Gladieux P."/>
            <person name="Thoren M.H."/>
            <person name="Johannesson H."/>
        </authorList>
    </citation>
    <scope>NUCLEOTIDE SEQUENCE</scope>
    <source>
        <strain evidence="2">CBS 141.50</strain>
    </source>
</reference>